<dbReference type="InterPro" id="IPR006073">
    <property type="entry name" value="GTP-bd"/>
</dbReference>
<name>A0AAN6Y8S0_9PEZI</name>
<dbReference type="Pfam" id="PF01926">
    <property type="entry name" value="MMR_HSR1"/>
    <property type="match status" value="1"/>
</dbReference>
<evidence type="ECO:0000313" key="3">
    <source>
        <dbReference type="EMBL" id="KAK4211542.1"/>
    </source>
</evidence>
<reference evidence="3" key="2">
    <citation type="submission" date="2023-05" db="EMBL/GenBank/DDBJ databases">
        <authorList>
            <consortium name="Lawrence Berkeley National Laboratory"/>
            <person name="Steindorff A."/>
            <person name="Hensen N."/>
            <person name="Bonometti L."/>
            <person name="Westerberg I."/>
            <person name="Brannstrom I.O."/>
            <person name="Guillou S."/>
            <person name="Cros-Aarteil S."/>
            <person name="Calhoun S."/>
            <person name="Haridas S."/>
            <person name="Kuo A."/>
            <person name="Mondo S."/>
            <person name="Pangilinan J."/>
            <person name="Riley R."/>
            <person name="Labutti K."/>
            <person name="Andreopoulos B."/>
            <person name="Lipzen A."/>
            <person name="Chen C."/>
            <person name="Yanf M."/>
            <person name="Daum C."/>
            <person name="Ng V."/>
            <person name="Clum A."/>
            <person name="Ohm R."/>
            <person name="Martin F."/>
            <person name="Silar P."/>
            <person name="Natvig D."/>
            <person name="Lalanne C."/>
            <person name="Gautier V."/>
            <person name="Ament-Velasquez S.L."/>
            <person name="Kruys A."/>
            <person name="Hutchinson M.I."/>
            <person name="Powell A.J."/>
            <person name="Barry K."/>
            <person name="Miller A.N."/>
            <person name="Grigoriev I.V."/>
            <person name="Debuchy R."/>
            <person name="Gladieux P."/>
            <person name="Thoren M.H."/>
            <person name="Johannesson H."/>
        </authorList>
    </citation>
    <scope>NUCLEOTIDE SEQUENCE</scope>
    <source>
        <strain evidence="3">PSN293</strain>
    </source>
</reference>
<sequence>MQELHIARSIAHIIIAENCCPSRDEVFLFGFSRGAIIIRAVASLFNYIHTLKPGLADFKADFQNALRLYKKLTDKTDVRRYQHEAPCPTLIKFMGLFDSVMGTADLMFNNKYDLEQVECTEHVRHTLAILEKRLLYRPTRFHIPDSGTDDPESGKRPPYGPERSCIEAWFFGRHGNMGGSSADDGLALWPLQWILGEAESFGLVLDHNDHGMDPAVGENPEKTGDQLIQHPLEYVRPRGSLKVDIKIVNGYRFSLWSLGESFISPGFDDRPDEMNFFTAMPKYHERQIFEDNGGLIGYNKADPYRSTLIHPSVILHYRNSPEAVRHLNKLNCISKIREFESEMELPSLTSLYSSEIEGPDSRARCLDRRYIRTVVCGACGSGKSHLINNISGEKLATVSHGARPVNHKIETELQPSRLGTDEDPQFIFHDSQGFTHNHQQQLKLMEGFVNRRRRQSSFPEQVHCIWYCIEAHATRYIQDSDITLFEELQKLSGLSVILVFTKCDQLRQDCKAQAEKKVGGVTDEWGWVEDSMKPRVMARAMQLYSDRQAEKQEFARKYLGEDTRCVFVSEGDDKGFAELRAVTKSCLTDRKLLKIYNVALKSLMDGIIPNAIKVALEWVRASHPRFLLRSAQARLIDKRVFDMVLPSVSISDTQPAALFGPAKKDHPIADVLAVKAGMVLATFNGAAATAVNAGSWLGSTAFGTPLCLISGGVSIASGTFMYGIKRSVSYSIDIGKLVAAASAILLLERVYWYGGREPSLALLTRAAVRGIHLMPELAEFAEDRLRGDNRLFGTETEARVLNEMVRGFRFSYVLELETDHIK</sequence>
<feature type="domain" description="G" evidence="1">
    <location>
        <begin position="373"/>
        <end position="502"/>
    </location>
</feature>
<organism evidence="3 4">
    <name type="scientific">Rhypophila decipiens</name>
    <dbReference type="NCBI Taxonomy" id="261697"/>
    <lineage>
        <taxon>Eukaryota</taxon>
        <taxon>Fungi</taxon>
        <taxon>Dikarya</taxon>
        <taxon>Ascomycota</taxon>
        <taxon>Pezizomycotina</taxon>
        <taxon>Sordariomycetes</taxon>
        <taxon>Sordariomycetidae</taxon>
        <taxon>Sordariales</taxon>
        <taxon>Naviculisporaceae</taxon>
        <taxon>Rhypophila</taxon>
    </lineage>
</organism>
<dbReference type="InterPro" id="IPR018712">
    <property type="entry name" value="Tle1-like_cat"/>
</dbReference>
<accession>A0AAN6Y8S0</accession>
<dbReference type="Proteomes" id="UP001301769">
    <property type="component" value="Unassembled WGS sequence"/>
</dbReference>
<dbReference type="Pfam" id="PF09994">
    <property type="entry name" value="T6SS_Tle1-like_cat"/>
    <property type="match status" value="1"/>
</dbReference>
<evidence type="ECO:0000259" key="2">
    <source>
        <dbReference type="Pfam" id="PF09994"/>
    </source>
</evidence>
<keyword evidence="4" id="KW-1185">Reference proteome</keyword>
<dbReference type="SUPFAM" id="SSF52540">
    <property type="entry name" value="P-loop containing nucleoside triphosphate hydrolases"/>
    <property type="match status" value="1"/>
</dbReference>
<comment type="caution">
    <text evidence="3">The sequence shown here is derived from an EMBL/GenBank/DDBJ whole genome shotgun (WGS) entry which is preliminary data.</text>
</comment>
<evidence type="ECO:0000313" key="4">
    <source>
        <dbReference type="Proteomes" id="UP001301769"/>
    </source>
</evidence>
<dbReference type="PANTHER" id="PTHR33840:SF1">
    <property type="entry name" value="TLE1 PHOSPHOLIPASE DOMAIN-CONTAINING PROTEIN"/>
    <property type="match status" value="1"/>
</dbReference>
<evidence type="ECO:0000259" key="1">
    <source>
        <dbReference type="Pfam" id="PF01926"/>
    </source>
</evidence>
<dbReference type="Gene3D" id="3.40.50.300">
    <property type="entry name" value="P-loop containing nucleotide triphosphate hydrolases"/>
    <property type="match status" value="1"/>
</dbReference>
<gene>
    <name evidence="3" type="ORF">QBC37DRAFT_446128</name>
</gene>
<dbReference type="PANTHER" id="PTHR33840">
    <property type="match status" value="1"/>
</dbReference>
<protein>
    <recommendedName>
        <fullName evidence="5">DUF2235 domain-containing protein</fullName>
    </recommendedName>
</protein>
<dbReference type="EMBL" id="MU858147">
    <property type="protein sequence ID" value="KAK4211542.1"/>
    <property type="molecule type" value="Genomic_DNA"/>
</dbReference>
<dbReference type="GO" id="GO:0005525">
    <property type="term" value="F:GTP binding"/>
    <property type="evidence" value="ECO:0007669"/>
    <property type="project" value="InterPro"/>
</dbReference>
<dbReference type="AlphaFoldDB" id="A0AAN6Y8S0"/>
<dbReference type="InterPro" id="IPR027417">
    <property type="entry name" value="P-loop_NTPase"/>
</dbReference>
<proteinExistence type="predicted"/>
<evidence type="ECO:0008006" key="5">
    <source>
        <dbReference type="Google" id="ProtNLM"/>
    </source>
</evidence>
<feature type="domain" description="T6SS Phospholipase effector Tle1-like catalytic" evidence="2">
    <location>
        <begin position="15"/>
        <end position="196"/>
    </location>
</feature>
<reference evidence="3" key="1">
    <citation type="journal article" date="2023" name="Mol. Phylogenet. Evol.">
        <title>Genome-scale phylogeny and comparative genomics of the fungal order Sordariales.</title>
        <authorList>
            <person name="Hensen N."/>
            <person name="Bonometti L."/>
            <person name="Westerberg I."/>
            <person name="Brannstrom I.O."/>
            <person name="Guillou S."/>
            <person name="Cros-Aarteil S."/>
            <person name="Calhoun S."/>
            <person name="Haridas S."/>
            <person name="Kuo A."/>
            <person name="Mondo S."/>
            <person name="Pangilinan J."/>
            <person name="Riley R."/>
            <person name="LaButti K."/>
            <person name="Andreopoulos B."/>
            <person name="Lipzen A."/>
            <person name="Chen C."/>
            <person name="Yan M."/>
            <person name="Daum C."/>
            <person name="Ng V."/>
            <person name="Clum A."/>
            <person name="Steindorff A."/>
            <person name="Ohm R.A."/>
            <person name="Martin F."/>
            <person name="Silar P."/>
            <person name="Natvig D.O."/>
            <person name="Lalanne C."/>
            <person name="Gautier V."/>
            <person name="Ament-Velasquez S.L."/>
            <person name="Kruys A."/>
            <person name="Hutchinson M.I."/>
            <person name="Powell A.J."/>
            <person name="Barry K."/>
            <person name="Miller A.N."/>
            <person name="Grigoriev I.V."/>
            <person name="Debuchy R."/>
            <person name="Gladieux P."/>
            <person name="Hiltunen Thoren M."/>
            <person name="Johannesson H."/>
        </authorList>
    </citation>
    <scope>NUCLEOTIDE SEQUENCE</scope>
    <source>
        <strain evidence="3">PSN293</strain>
    </source>
</reference>